<dbReference type="Proteomes" id="UP000266177">
    <property type="component" value="Unassembled WGS sequence"/>
</dbReference>
<evidence type="ECO:0000313" key="1">
    <source>
        <dbReference type="EMBL" id="RJG22466.1"/>
    </source>
</evidence>
<sequence>MSPYPEEMLHIYIILVPFAPSRRETGEIAAVLQDSLSGKVVHIELLYLRRISLAESTCLEKSCSSERFTSIFSTERQVQMEYRKIPWTF</sequence>
<evidence type="ECO:0000313" key="2">
    <source>
        <dbReference type="Proteomes" id="UP000266177"/>
    </source>
</evidence>
<reference evidence="1 2" key="1">
    <citation type="submission" date="2018-09" db="EMBL/GenBank/DDBJ databases">
        <title>Paenibacillus SK2017-BO5.</title>
        <authorList>
            <person name="Piskunova J.V."/>
            <person name="Dubiley S.A."/>
            <person name="Severinov K.V."/>
        </authorList>
    </citation>
    <scope>NUCLEOTIDE SEQUENCE [LARGE SCALE GENOMIC DNA]</scope>
    <source>
        <strain evidence="1 2">BO5</strain>
    </source>
</reference>
<proteinExistence type="predicted"/>
<comment type="caution">
    <text evidence="1">The sequence shown here is derived from an EMBL/GenBank/DDBJ whole genome shotgun (WGS) entry which is preliminary data.</text>
</comment>
<gene>
    <name evidence="1" type="ORF">DQX05_17575</name>
</gene>
<organism evidence="1 2">
    <name type="scientific">Paenibacillus thiaminolyticus</name>
    <name type="common">Bacillus thiaminolyticus</name>
    <dbReference type="NCBI Taxonomy" id="49283"/>
    <lineage>
        <taxon>Bacteria</taxon>
        <taxon>Bacillati</taxon>
        <taxon>Bacillota</taxon>
        <taxon>Bacilli</taxon>
        <taxon>Bacillales</taxon>
        <taxon>Paenibacillaceae</taxon>
        <taxon>Paenibacillus</taxon>
    </lineage>
</organism>
<dbReference type="EMBL" id="QYZD01000016">
    <property type="protein sequence ID" value="RJG22466.1"/>
    <property type="molecule type" value="Genomic_DNA"/>
</dbReference>
<name>A0A3A3GER7_PANTH</name>
<dbReference type="AlphaFoldDB" id="A0A3A3GER7"/>
<protein>
    <submittedName>
        <fullName evidence="1">Uncharacterized protein</fullName>
    </submittedName>
</protein>
<accession>A0A3A3GER7</accession>